<dbReference type="InterPro" id="IPR036736">
    <property type="entry name" value="ACP-like_sf"/>
</dbReference>
<reference evidence="3" key="1">
    <citation type="journal article" date="2019" name="Int. J. Syst. Evol. Microbiol.">
        <title>The Global Catalogue of Microorganisms (GCM) 10K type strain sequencing project: providing services to taxonomists for standard genome sequencing and annotation.</title>
        <authorList>
            <consortium name="The Broad Institute Genomics Platform"/>
            <consortium name="The Broad Institute Genome Sequencing Center for Infectious Disease"/>
            <person name="Wu L."/>
            <person name="Ma J."/>
        </authorList>
    </citation>
    <scope>NUCLEOTIDE SEQUENCE [LARGE SCALE GENOMIC DNA]</scope>
    <source>
        <strain evidence="3">JCM 3296</strain>
    </source>
</reference>
<dbReference type="SMART" id="SM00923">
    <property type="entry name" value="MbtH"/>
    <property type="match status" value="1"/>
</dbReference>
<dbReference type="PANTHER" id="PTHR45527:SF1">
    <property type="entry name" value="FATTY ACID SYNTHASE"/>
    <property type="match status" value="1"/>
</dbReference>
<dbReference type="InterPro" id="IPR038020">
    <property type="entry name" value="MbtH-like_sf"/>
</dbReference>
<gene>
    <name evidence="2" type="ORF">GCM10010178_40990</name>
</gene>
<sequence length="659" mass="71314">MAESESSHEYLVVLNDEEQYSIWRSDKPLPVGSHVEGTRGGKDTCRDHVDKVWTDVRLLSVRKQRNQGSGFVLVHQKVADRAREVPDRTAVTDQWTSITYGRLVARTEDLAGVLVRRGVRRGDAVAVHLQRGVALVVTLMAVSKAGGTALMLDLAGPEQWLLGFVDRARSVAWITHDESPEPKFEGAVCRLKIDGRLVGDAPETGAVINFPAIGPEDAACLVQTSGSTGEPKLALVSQRTWAVACESQQSVHGIDAHERGAWLFPSRTCVSVSTVIWPFFAAGAHISVPSQETITAPAELAAWIREERITQFFAVAPLAEALGRLEWPPSALRLMLTGSDRVREWGRPDLPFEIANWYGAVEVNTITSSMLPREKRITSATSSAADRAGTPPIGPVWPAVTWWVVDVDDRPVAPGEVGELAVGGRQLAIGYLSPGATAEQFLPDPHAAVPGSRVYRTRDLVRVRPDGALEHCGRADEQVKINGMRDEMAEVEQALLNCPGIREAAAKAVETSSGRAQLVGHVVTDASVADTDLRRMLSDALLPYMVPVAFARMERLPRNRSDKIDRQALPHPDSVTASGGDRFVALAAAPLAEVLDRGSCAPDDNFFLIAGDSLLAAVAARRLSKKASRDVSVEDVLLNPTAQELGVLMRTSATKARQS</sequence>
<dbReference type="SUPFAM" id="SSF56801">
    <property type="entry name" value="Acetyl-CoA synthetase-like"/>
    <property type="match status" value="1"/>
</dbReference>
<dbReference type="SUPFAM" id="SSF160582">
    <property type="entry name" value="MbtH-like"/>
    <property type="match status" value="1"/>
</dbReference>
<dbReference type="RefSeq" id="WP_189255293.1">
    <property type="nucleotide sequence ID" value="NZ_BMRE01000016.1"/>
</dbReference>
<dbReference type="Pfam" id="PF03621">
    <property type="entry name" value="MbtH"/>
    <property type="match status" value="1"/>
</dbReference>
<evidence type="ECO:0000313" key="2">
    <source>
        <dbReference type="EMBL" id="GGU44197.1"/>
    </source>
</evidence>
<dbReference type="InterPro" id="IPR020845">
    <property type="entry name" value="AMP-binding_CS"/>
</dbReference>
<accession>A0ABQ2ULX7</accession>
<evidence type="ECO:0000313" key="3">
    <source>
        <dbReference type="Proteomes" id="UP000649573"/>
    </source>
</evidence>
<feature type="domain" description="Carrier" evidence="1">
    <location>
        <begin position="578"/>
        <end position="653"/>
    </location>
</feature>
<dbReference type="InterPro" id="IPR042099">
    <property type="entry name" value="ANL_N_sf"/>
</dbReference>
<dbReference type="InterPro" id="IPR000873">
    <property type="entry name" value="AMP-dep_synth/lig_dom"/>
</dbReference>
<protein>
    <recommendedName>
        <fullName evidence="1">Carrier domain-containing protein</fullName>
    </recommendedName>
</protein>
<name>A0ABQ2ULX7_9PSEU</name>
<evidence type="ECO:0000259" key="1">
    <source>
        <dbReference type="PROSITE" id="PS50075"/>
    </source>
</evidence>
<dbReference type="InterPro" id="IPR025110">
    <property type="entry name" value="AMP-bd_C"/>
</dbReference>
<dbReference type="PANTHER" id="PTHR45527">
    <property type="entry name" value="NONRIBOSOMAL PEPTIDE SYNTHETASE"/>
    <property type="match status" value="1"/>
</dbReference>
<proteinExistence type="predicted"/>
<dbReference type="Proteomes" id="UP000649573">
    <property type="component" value="Unassembled WGS sequence"/>
</dbReference>
<comment type="caution">
    <text evidence="2">The sequence shown here is derived from an EMBL/GenBank/DDBJ whole genome shotgun (WGS) entry which is preliminary data.</text>
</comment>
<dbReference type="PROSITE" id="PS50075">
    <property type="entry name" value="CARRIER"/>
    <property type="match status" value="1"/>
</dbReference>
<dbReference type="InterPro" id="IPR045851">
    <property type="entry name" value="AMP-bd_C_sf"/>
</dbReference>
<dbReference type="InterPro" id="IPR005153">
    <property type="entry name" value="MbtH-like_dom"/>
</dbReference>
<dbReference type="Pfam" id="PF13193">
    <property type="entry name" value="AMP-binding_C"/>
    <property type="match status" value="1"/>
</dbReference>
<keyword evidence="3" id="KW-1185">Reference proteome</keyword>
<dbReference type="Pfam" id="PF00501">
    <property type="entry name" value="AMP-binding"/>
    <property type="match status" value="1"/>
</dbReference>
<dbReference type="Pfam" id="PF00550">
    <property type="entry name" value="PP-binding"/>
    <property type="match status" value="1"/>
</dbReference>
<organism evidence="2 3">
    <name type="scientific">Lentzea flava</name>
    <dbReference type="NCBI Taxonomy" id="103732"/>
    <lineage>
        <taxon>Bacteria</taxon>
        <taxon>Bacillati</taxon>
        <taxon>Actinomycetota</taxon>
        <taxon>Actinomycetes</taxon>
        <taxon>Pseudonocardiales</taxon>
        <taxon>Pseudonocardiaceae</taxon>
        <taxon>Lentzea</taxon>
    </lineage>
</organism>
<dbReference type="Gene3D" id="1.10.1200.10">
    <property type="entry name" value="ACP-like"/>
    <property type="match status" value="1"/>
</dbReference>
<dbReference type="SUPFAM" id="SSF47336">
    <property type="entry name" value="ACP-like"/>
    <property type="match status" value="1"/>
</dbReference>
<dbReference type="Gene3D" id="3.90.820.10">
    <property type="entry name" value="Structural Genomics, Unknown Function 30-nov-00 1gh9 Mol_id"/>
    <property type="match status" value="1"/>
</dbReference>
<dbReference type="Gene3D" id="3.40.50.12780">
    <property type="entry name" value="N-terminal domain of ligase-like"/>
    <property type="match status" value="1"/>
</dbReference>
<dbReference type="EMBL" id="BMRE01000016">
    <property type="protein sequence ID" value="GGU44197.1"/>
    <property type="molecule type" value="Genomic_DNA"/>
</dbReference>
<dbReference type="Gene3D" id="3.30.300.30">
    <property type="match status" value="1"/>
</dbReference>
<dbReference type="PROSITE" id="PS00455">
    <property type="entry name" value="AMP_BINDING"/>
    <property type="match status" value="1"/>
</dbReference>
<dbReference type="InterPro" id="IPR009081">
    <property type="entry name" value="PP-bd_ACP"/>
</dbReference>